<evidence type="ECO:0000313" key="7">
    <source>
        <dbReference type="EMBL" id="UQC76442.1"/>
    </source>
</evidence>
<name>A0A9Q8SH76_9PEZI</name>
<evidence type="ECO:0000256" key="1">
    <source>
        <dbReference type="ARBA" id="ARBA00004141"/>
    </source>
</evidence>
<gene>
    <name evidence="7" type="ORF">CLUP02_17955</name>
</gene>
<evidence type="ECO:0000256" key="6">
    <source>
        <dbReference type="SAM" id="Phobius"/>
    </source>
</evidence>
<dbReference type="EMBL" id="CP019472">
    <property type="protein sequence ID" value="UQC76442.1"/>
    <property type="molecule type" value="Genomic_DNA"/>
</dbReference>
<feature type="transmembrane region" description="Helical" evidence="6">
    <location>
        <begin position="258"/>
        <end position="278"/>
    </location>
</feature>
<reference evidence="7" key="1">
    <citation type="journal article" date="2021" name="Mol. Plant Microbe Interact.">
        <title>Complete Genome Sequence of the Plant-Pathogenic Fungus Colletotrichum lupini.</title>
        <authorList>
            <person name="Baroncelli R."/>
            <person name="Pensec F."/>
            <person name="Da Lio D."/>
            <person name="Boufleur T."/>
            <person name="Vicente I."/>
            <person name="Sarrocco S."/>
            <person name="Picot A."/>
            <person name="Baraldi E."/>
            <person name="Sukno S."/>
            <person name="Thon M."/>
            <person name="Le Floch G."/>
        </authorList>
    </citation>
    <scope>NUCLEOTIDE SEQUENCE</scope>
    <source>
        <strain evidence="7">IMI 504893</strain>
    </source>
</reference>
<evidence type="ECO:0000256" key="5">
    <source>
        <dbReference type="ARBA" id="ARBA00023136"/>
    </source>
</evidence>
<feature type="transmembrane region" description="Helical" evidence="6">
    <location>
        <begin position="227"/>
        <end position="246"/>
    </location>
</feature>
<organism evidence="7 8">
    <name type="scientific">Colletotrichum lupini</name>
    <dbReference type="NCBI Taxonomy" id="145971"/>
    <lineage>
        <taxon>Eukaryota</taxon>
        <taxon>Fungi</taxon>
        <taxon>Dikarya</taxon>
        <taxon>Ascomycota</taxon>
        <taxon>Pezizomycotina</taxon>
        <taxon>Sordariomycetes</taxon>
        <taxon>Hypocreomycetidae</taxon>
        <taxon>Glomerellales</taxon>
        <taxon>Glomerellaceae</taxon>
        <taxon>Colletotrichum</taxon>
        <taxon>Colletotrichum acutatum species complex</taxon>
    </lineage>
</organism>
<dbReference type="SUPFAM" id="SSF103473">
    <property type="entry name" value="MFS general substrate transporter"/>
    <property type="match status" value="1"/>
</dbReference>
<accession>A0A9Q8SH76</accession>
<dbReference type="GeneID" id="73351869"/>
<dbReference type="KEGG" id="clup:CLUP02_17955"/>
<feature type="transmembrane region" description="Helical" evidence="6">
    <location>
        <begin position="517"/>
        <end position="537"/>
    </location>
</feature>
<dbReference type="AlphaFoldDB" id="A0A9Q8SH76"/>
<comment type="subcellular location">
    <subcellularLocation>
        <location evidence="1">Membrane</location>
        <topology evidence="1">Multi-pass membrane protein</topology>
    </subcellularLocation>
</comment>
<dbReference type="PANTHER" id="PTHR43791:SF65">
    <property type="entry name" value="MAJOR FACILITATOR SUPERFAMILY (MFS) PROFILE DOMAIN-CONTAINING PROTEIN-RELATED"/>
    <property type="match status" value="1"/>
</dbReference>
<keyword evidence="4 6" id="KW-1133">Transmembrane helix</keyword>
<evidence type="ECO:0000256" key="4">
    <source>
        <dbReference type="ARBA" id="ARBA00022989"/>
    </source>
</evidence>
<feature type="transmembrane region" description="Helical" evidence="6">
    <location>
        <begin position="290"/>
        <end position="311"/>
    </location>
</feature>
<dbReference type="FunFam" id="1.20.1250.20:FF:000106">
    <property type="entry name" value="MFS transporter, putative"/>
    <property type="match status" value="1"/>
</dbReference>
<dbReference type="InterPro" id="IPR036259">
    <property type="entry name" value="MFS_trans_sf"/>
</dbReference>
<dbReference type="GO" id="GO:0016020">
    <property type="term" value="C:membrane"/>
    <property type="evidence" value="ECO:0007669"/>
    <property type="project" value="UniProtKB-SubCell"/>
</dbReference>
<dbReference type="RefSeq" id="XP_049138083.1">
    <property type="nucleotide sequence ID" value="XM_049296859.1"/>
</dbReference>
<dbReference type="InterPro" id="IPR011701">
    <property type="entry name" value="MFS"/>
</dbReference>
<dbReference type="Pfam" id="PF07690">
    <property type="entry name" value="MFS_1"/>
    <property type="match status" value="1"/>
</dbReference>
<evidence type="ECO:0000313" key="8">
    <source>
        <dbReference type="Proteomes" id="UP000830671"/>
    </source>
</evidence>
<keyword evidence="5 6" id="KW-0472">Membrane</keyword>
<keyword evidence="3 6" id="KW-0812">Transmembrane</keyword>
<sequence>MRSTIPKFLTRSADPSFLRYIGRTTSSSVIMATVLAKNTFQKGEADQSAVSLEGIPALGAPIEEKRFWFQRNKDFDPFAVATQPSVFDDPDSAEKYHPREDWENYHRFDPLARWTWAEEYALVRKIDIRIMIWACIMFMALELDRANISQANTDNMLGDLKMSTNDFNLGNTVFKLAFLCAELPSQLVSKWVGPDRWIPAQMILWSIVASCQFWLNGRDSFLACRALLGLLQGGFIPDIILYLSYFYKHHELSLRLGFFWTAMSIADILSAIFAYGLLHMRGVQGHSGWRWLFLIEGLLTLVIGIFGFLLMPAGPCQTASWFRGKKGWFSEREEVILVNRVLREDPSKSSMHNREPITPRLLWDSLKDYDLWPLYILGLTFQIPMTPPSQYLTLTLKNLGFDTFQANLLAIPWTVGHMVTMLAITYLGEVIGELTFVSMSGQVWALPFLIYLNVVDTSGVNRWVLYSVITLLLMYPNPHPIQVGWNSRNSNTTDGIISSNIYRSDDAPLYKRGNRSLLGIVCMNLVLYPLVKAYYVYRNKRRDRIWEGMSEEQRLAYLETTKDEGNKRLDFRFSH</sequence>
<evidence type="ECO:0000256" key="2">
    <source>
        <dbReference type="ARBA" id="ARBA00022448"/>
    </source>
</evidence>
<dbReference type="Gene3D" id="1.20.1250.20">
    <property type="entry name" value="MFS general substrate transporter like domains"/>
    <property type="match status" value="1"/>
</dbReference>
<keyword evidence="2" id="KW-0813">Transport</keyword>
<dbReference type="Proteomes" id="UP000830671">
    <property type="component" value="Chromosome 10"/>
</dbReference>
<dbReference type="PANTHER" id="PTHR43791">
    <property type="entry name" value="PERMEASE-RELATED"/>
    <property type="match status" value="1"/>
</dbReference>
<protein>
    <submittedName>
        <fullName evidence="7">Phthalate transporter</fullName>
    </submittedName>
</protein>
<feature type="transmembrane region" description="Helical" evidence="6">
    <location>
        <begin position="406"/>
        <end position="428"/>
    </location>
</feature>
<proteinExistence type="predicted"/>
<keyword evidence="8" id="KW-1185">Reference proteome</keyword>
<evidence type="ECO:0000256" key="3">
    <source>
        <dbReference type="ARBA" id="ARBA00022692"/>
    </source>
</evidence>
<dbReference type="GO" id="GO:0022857">
    <property type="term" value="F:transmembrane transporter activity"/>
    <property type="evidence" value="ECO:0007669"/>
    <property type="project" value="InterPro"/>
</dbReference>